<feature type="region of interest" description="Disordered" evidence="1">
    <location>
        <begin position="1"/>
        <end position="37"/>
    </location>
</feature>
<evidence type="ECO:0000256" key="1">
    <source>
        <dbReference type="SAM" id="MobiDB-lite"/>
    </source>
</evidence>
<dbReference type="Proteomes" id="UP000001225">
    <property type="component" value="Chromosome"/>
</dbReference>
<feature type="compositionally biased region" description="Low complexity" evidence="1">
    <location>
        <begin position="1"/>
        <end position="14"/>
    </location>
</feature>
<organism evidence="2 3">
    <name type="scientific">Bordetella petrii (strain ATCC BAA-461 / DSM 12804 / CCUG 43448 / CIP 107267 / Se-1111R)</name>
    <dbReference type="NCBI Taxonomy" id="340100"/>
    <lineage>
        <taxon>Bacteria</taxon>
        <taxon>Pseudomonadati</taxon>
        <taxon>Pseudomonadota</taxon>
        <taxon>Betaproteobacteria</taxon>
        <taxon>Burkholderiales</taxon>
        <taxon>Alcaligenaceae</taxon>
        <taxon>Bordetella</taxon>
    </lineage>
</organism>
<sequence>MSQSSNSDSTAQSAEGTGAIDALDTQSGTVKLSHGPIKSLNWPAMTMSFPVAEKKLLQGLKVGDKVKFSLRNGSSSPVITKITPTQ</sequence>
<dbReference type="InterPro" id="IPR042230">
    <property type="entry name" value="CusF_sf"/>
</dbReference>
<gene>
    <name evidence="2" type="ordered locus">Bpet4574</name>
</gene>
<name>A9IEY0_BORPD</name>
<reference evidence="2 3" key="1">
    <citation type="journal article" date="2008" name="BMC Genomics">
        <title>The missing link: Bordetella petrii is endowed with both the metabolic versatility of environmental bacteria and virulence traits of pathogenic Bordetellae.</title>
        <authorList>
            <person name="Gross R."/>
            <person name="Guzman C.A."/>
            <person name="Sebaihia M."/>
            <person name="Martins Dos Santos V.A."/>
            <person name="Pieper D.H."/>
            <person name="Koebnik R."/>
            <person name="Lechner M."/>
            <person name="Bartels D."/>
            <person name="Buhrmester J."/>
            <person name="Choudhuri J.V."/>
            <person name="Ebensen T."/>
            <person name="Gaigalat L."/>
            <person name="Herrmann S."/>
            <person name="Khachane A.N."/>
            <person name="Larisch C."/>
            <person name="Link S."/>
            <person name="Linke B."/>
            <person name="Meyer F."/>
            <person name="Mormann S."/>
            <person name="Nakunst D."/>
            <person name="Rueckert C."/>
            <person name="Schneiker-Bekel S."/>
            <person name="Schulze K."/>
            <person name="Vorhoelter F.J."/>
            <person name="Yevsa T."/>
            <person name="Engle J.T."/>
            <person name="Goldman W.E."/>
            <person name="Puehler A."/>
            <person name="Goebel U.B."/>
            <person name="Goesmann A."/>
            <person name="Bloecker H."/>
            <person name="Kaiser O."/>
            <person name="Martinez-Arias R."/>
        </authorList>
    </citation>
    <scope>NUCLEOTIDE SEQUENCE [LARGE SCALE GENOMIC DNA]</scope>
    <source>
        <strain evidence="3">ATCC BAA-461 / DSM 12804 / CCUG 43448 / CIP 107267 / Se-1111R</strain>
    </source>
</reference>
<proteinExistence type="predicted"/>
<dbReference type="Pfam" id="PF11604">
    <property type="entry name" value="CusF_Ec"/>
    <property type="match status" value="1"/>
</dbReference>
<dbReference type="STRING" id="94624.Bpet4574"/>
<protein>
    <submittedName>
        <fullName evidence="2">Probable Cation efflux system protein cusF</fullName>
    </submittedName>
</protein>
<evidence type="ECO:0000313" key="3">
    <source>
        <dbReference type="Proteomes" id="UP000001225"/>
    </source>
</evidence>
<dbReference type="AlphaFoldDB" id="A9IEY0"/>
<dbReference type="eggNOG" id="COG5569">
    <property type="taxonomic scope" value="Bacteria"/>
</dbReference>
<dbReference type="Gene3D" id="2.40.50.320">
    <property type="entry name" value="Copper binding periplasmic protein CusF"/>
    <property type="match status" value="1"/>
</dbReference>
<dbReference type="KEGG" id="bpt:Bpet4574"/>
<keyword evidence="3" id="KW-1185">Reference proteome</keyword>
<evidence type="ECO:0000313" key="2">
    <source>
        <dbReference type="EMBL" id="CAP44925.1"/>
    </source>
</evidence>
<accession>A9IEY0</accession>
<dbReference type="InterPro" id="IPR021647">
    <property type="entry name" value="CusF_Ec"/>
</dbReference>
<dbReference type="EMBL" id="AM902716">
    <property type="protein sequence ID" value="CAP44925.1"/>
    <property type="molecule type" value="Genomic_DNA"/>
</dbReference>